<reference evidence="2 3" key="1">
    <citation type="journal article" date="2018" name="Syst. Appl. Microbiol.">
        <title>Ereboglobus luteus gen. nov. sp. nov. from cockroach guts, and new insights into the oxygen relationship of the genera Opitutus and Didymococcus (Verrucomicrobia: Opitutaceae).</title>
        <authorList>
            <person name="Tegtmeier D."/>
            <person name="Belitz A."/>
            <person name="Radek R."/>
            <person name="Heimerl T."/>
            <person name="Brune A."/>
        </authorList>
    </citation>
    <scope>NUCLEOTIDE SEQUENCE [LARGE SCALE GENOMIC DNA]</scope>
    <source>
        <strain evidence="2 3">Ho45</strain>
    </source>
</reference>
<evidence type="ECO:0000313" key="3">
    <source>
        <dbReference type="Proteomes" id="UP000244896"/>
    </source>
</evidence>
<dbReference type="OrthoDB" id="192898at2"/>
<dbReference type="KEGG" id="elut:CKA38_08255"/>
<dbReference type="AlphaFoldDB" id="A0A2U8E333"/>
<dbReference type="RefSeq" id="WP_108825042.1">
    <property type="nucleotide sequence ID" value="NZ_CP023004.1"/>
</dbReference>
<keyword evidence="3" id="KW-1185">Reference proteome</keyword>
<keyword evidence="1" id="KW-0472">Membrane</keyword>
<dbReference type="Proteomes" id="UP000244896">
    <property type="component" value="Chromosome"/>
</dbReference>
<dbReference type="InterPro" id="IPR012902">
    <property type="entry name" value="N_methyl_site"/>
</dbReference>
<keyword evidence="1" id="KW-1133">Transmembrane helix</keyword>
<dbReference type="Pfam" id="PF07963">
    <property type="entry name" value="N_methyl"/>
    <property type="match status" value="1"/>
</dbReference>
<protein>
    <recommendedName>
        <fullName evidence="4">Prepilin-type N-terminal cleavage/methylation domain-containing protein</fullName>
    </recommendedName>
</protein>
<sequence length="236" mass="25978">MNLRRTSRLRACAPHSAFTLIEVLIAVAIVSMVIVASTTLIFSMGELWGRNSDVRLFDLHSRNVTRFLESELASAALPPTGGTAGAQANASNTAAAPVTIQEVRDQTGNSDLYLTYELPNGSRLCVWPDRALPSVVCSLACREGEGLILLWHSRLETNFDIDAPRETVITPLVTGMTYDYYDIDLKTWKNETVLRKDNSNQGVLPQRIRLTFTYSGRTLETVIDIPGAPPQGLPML</sequence>
<proteinExistence type="predicted"/>
<gene>
    <name evidence="2" type="ORF">CKA38_08255</name>
</gene>
<dbReference type="EMBL" id="CP023004">
    <property type="protein sequence ID" value="AWI09231.1"/>
    <property type="molecule type" value="Genomic_DNA"/>
</dbReference>
<accession>A0A2U8E333</accession>
<evidence type="ECO:0000256" key="1">
    <source>
        <dbReference type="SAM" id="Phobius"/>
    </source>
</evidence>
<feature type="transmembrane region" description="Helical" evidence="1">
    <location>
        <begin position="20"/>
        <end position="42"/>
    </location>
</feature>
<evidence type="ECO:0000313" key="2">
    <source>
        <dbReference type="EMBL" id="AWI09231.1"/>
    </source>
</evidence>
<dbReference type="NCBIfam" id="TIGR02532">
    <property type="entry name" value="IV_pilin_GFxxxE"/>
    <property type="match status" value="1"/>
</dbReference>
<name>A0A2U8E333_9BACT</name>
<keyword evidence="1" id="KW-0812">Transmembrane</keyword>
<evidence type="ECO:0008006" key="4">
    <source>
        <dbReference type="Google" id="ProtNLM"/>
    </source>
</evidence>
<organism evidence="2 3">
    <name type="scientific">Ereboglobus luteus</name>
    <dbReference type="NCBI Taxonomy" id="1796921"/>
    <lineage>
        <taxon>Bacteria</taxon>
        <taxon>Pseudomonadati</taxon>
        <taxon>Verrucomicrobiota</taxon>
        <taxon>Opitutia</taxon>
        <taxon>Opitutales</taxon>
        <taxon>Opitutaceae</taxon>
        <taxon>Ereboglobus</taxon>
    </lineage>
</organism>